<evidence type="ECO:0000313" key="1">
    <source>
        <dbReference type="EMBL" id="GBP02073.1"/>
    </source>
</evidence>
<dbReference type="AlphaFoldDB" id="A0A4C1SIS3"/>
<comment type="caution">
    <text evidence="1">The sequence shown here is derived from an EMBL/GenBank/DDBJ whole genome shotgun (WGS) entry which is preliminary data.</text>
</comment>
<dbReference type="Proteomes" id="UP000299102">
    <property type="component" value="Unassembled WGS sequence"/>
</dbReference>
<protein>
    <submittedName>
        <fullName evidence="1">Uncharacterized protein</fullName>
    </submittedName>
</protein>
<evidence type="ECO:0000313" key="2">
    <source>
        <dbReference type="Proteomes" id="UP000299102"/>
    </source>
</evidence>
<proteinExistence type="predicted"/>
<reference evidence="1 2" key="1">
    <citation type="journal article" date="2019" name="Commun. Biol.">
        <title>The bagworm genome reveals a unique fibroin gene that provides high tensile strength.</title>
        <authorList>
            <person name="Kono N."/>
            <person name="Nakamura H."/>
            <person name="Ohtoshi R."/>
            <person name="Tomita M."/>
            <person name="Numata K."/>
            <person name="Arakawa K."/>
        </authorList>
    </citation>
    <scope>NUCLEOTIDE SEQUENCE [LARGE SCALE GENOMIC DNA]</scope>
</reference>
<organism evidence="1 2">
    <name type="scientific">Eumeta variegata</name>
    <name type="common">Bagworm moth</name>
    <name type="synonym">Eumeta japonica</name>
    <dbReference type="NCBI Taxonomy" id="151549"/>
    <lineage>
        <taxon>Eukaryota</taxon>
        <taxon>Metazoa</taxon>
        <taxon>Ecdysozoa</taxon>
        <taxon>Arthropoda</taxon>
        <taxon>Hexapoda</taxon>
        <taxon>Insecta</taxon>
        <taxon>Pterygota</taxon>
        <taxon>Neoptera</taxon>
        <taxon>Endopterygota</taxon>
        <taxon>Lepidoptera</taxon>
        <taxon>Glossata</taxon>
        <taxon>Ditrysia</taxon>
        <taxon>Tineoidea</taxon>
        <taxon>Psychidae</taxon>
        <taxon>Oiketicinae</taxon>
        <taxon>Eumeta</taxon>
    </lineage>
</organism>
<sequence length="221" mass="25095">MEEPTKLVHKAVVHATHLKREQDKMTRTVKAKEVTQLTRIRTSILTGAFGGRASTLGTTEIRIADKMQPSWVFHIVSQEIKIQGDGILGRDNMWNKCIINTIDKTLNIFDKEHSMKTFTLYTSEECEKVDTQKVCLTKRAVTIVPVNIITKEKTVVVHKQEIFPGVYVGNTVVDTQNRITAVPILNSTENDISLNEEIKVKFSNFNHYTHCDNMQKPTLQG</sequence>
<gene>
    <name evidence="1" type="ORF">EVAR_102528_1</name>
</gene>
<keyword evidence="2" id="KW-1185">Reference proteome</keyword>
<name>A0A4C1SIS3_EUMVA</name>
<accession>A0A4C1SIS3</accession>
<dbReference type="OrthoDB" id="420169at2759"/>
<dbReference type="EMBL" id="BGZK01007057">
    <property type="protein sequence ID" value="GBP02073.1"/>
    <property type="molecule type" value="Genomic_DNA"/>
</dbReference>